<proteinExistence type="predicted"/>
<keyword evidence="4 5" id="KW-0472">Membrane</keyword>
<accession>A0AA36GEJ7</accession>
<evidence type="ECO:0000259" key="6">
    <source>
        <dbReference type="Pfam" id="PF07782"/>
    </source>
</evidence>
<evidence type="ECO:0000256" key="3">
    <source>
        <dbReference type="ARBA" id="ARBA00022989"/>
    </source>
</evidence>
<feature type="transmembrane region" description="Helical" evidence="5">
    <location>
        <begin position="85"/>
        <end position="104"/>
    </location>
</feature>
<dbReference type="InterPro" id="IPR012858">
    <property type="entry name" value="DC_STAMP-like"/>
</dbReference>
<sequence>MTIWKLYKAKQEAHAALNKFLFQAENAKRVQLGLDKILTRKERIKRFLSPIYPPWRENFVPSNCYERIFSKGTPENVIAKLIRNIIFLEVFGCIMYFVLSYKYASRPENIAIVMSVVVHTFLVFMFIFPALMSYFMLAVHRMISTKIRTLLLLLMISMSFEGPAMNAVNNIYRVTEGIACVQADVTSSLLDVKERAGDVREMIANKIQSLVVKIAAPINKLRTMLRKIDQKLRRIAEAIRRQFRALSGLTNICTSLLKKPYAICKNVFEKIFIACVSRDNLISLPGCETIKKSSSVLPSPPNMDGPNYAYDITFIENGYIEAVQKNRCIGVSKTVIKNGYFYLMKKAIGVGTEGAENALFFHIETAQKIIKGAKAAKKEISDIRHMKIHYKAAEEGAEDLTVHKQLQKSLLQVIRGYILLFETMHNVIKWIFIPITLFWPFISTALFTFKFNYREEYQNHYLTEEFERIDLDMLLKGRTKALPLNKNEKQLYIPRSSWKMTAREKTFYHLRIVVTLIMSATPFCFVCMDQAVYMVLSNVFYFTGLINIEYPSHYEVKVSGKGQAAELMRTVQNTFSPLTTGIKERDERHFLDKTTHYFHPLRILY</sequence>
<dbReference type="GO" id="GO:0016020">
    <property type="term" value="C:membrane"/>
    <property type="evidence" value="ECO:0007669"/>
    <property type="project" value="UniProtKB-SubCell"/>
</dbReference>
<feature type="transmembrane region" description="Helical" evidence="5">
    <location>
        <begin position="430"/>
        <end position="449"/>
    </location>
</feature>
<dbReference type="AlphaFoldDB" id="A0AA36GEJ7"/>
<feature type="transmembrane region" description="Helical" evidence="5">
    <location>
        <begin position="508"/>
        <end position="525"/>
    </location>
</feature>
<dbReference type="Proteomes" id="UP001176961">
    <property type="component" value="Unassembled WGS sequence"/>
</dbReference>
<dbReference type="Pfam" id="PF07782">
    <property type="entry name" value="DC_STAMP"/>
    <property type="match status" value="1"/>
</dbReference>
<gene>
    <name evidence="7" type="ORF">CYNAS_LOCUS1387</name>
</gene>
<reference evidence="7" key="1">
    <citation type="submission" date="2023-07" db="EMBL/GenBank/DDBJ databases">
        <authorList>
            <consortium name="CYATHOMIX"/>
        </authorList>
    </citation>
    <scope>NUCLEOTIDE SEQUENCE</scope>
    <source>
        <strain evidence="7">N/A</strain>
    </source>
</reference>
<evidence type="ECO:0000256" key="5">
    <source>
        <dbReference type="SAM" id="Phobius"/>
    </source>
</evidence>
<dbReference type="PANTHER" id="PTHR21041">
    <property type="entry name" value="DENDRITIC CELL-SPECIFIC TRANSMEMBRANE PROTEIN"/>
    <property type="match status" value="1"/>
</dbReference>
<comment type="caution">
    <text evidence="7">The sequence shown here is derived from an EMBL/GenBank/DDBJ whole genome shotgun (WGS) entry which is preliminary data.</text>
</comment>
<dbReference type="Pfam" id="PF26039">
    <property type="entry name" value="Dcst2"/>
    <property type="match status" value="1"/>
</dbReference>
<dbReference type="InterPro" id="IPR051856">
    <property type="entry name" value="CSR-E3_Ligase_Protein"/>
</dbReference>
<dbReference type="EMBL" id="CATQJL010000001">
    <property type="protein sequence ID" value="CAJ0589404.1"/>
    <property type="molecule type" value="Genomic_DNA"/>
</dbReference>
<evidence type="ECO:0000313" key="8">
    <source>
        <dbReference type="Proteomes" id="UP001176961"/>
    </source>
</evidence>
<protein>
    <recommendedName>
        <fullName evidence="6">Dendritic cell-specific transmembrane protein-like domain-containing protein</fullName>
    </recommendedName>
</protein>
<feature type="transmembrane region" description="Helical" evidence="5">
    <location>
        <begin position="110"/>
        <end position="137"/>
    </location>
</feature>
<evidence type="ECO:0000256" key="2">
    <source>
        <dbReference type="ARBA" id="ARBA00022692"/>
    </source>
</evidence>
<keyword evidence="8" id="KW-1185">Reference proteome</keyword>
<comment type="subcellular location">
    <subcellularLocation>
        <location evidence="1">Membrane</location>
        <topology evidence="1">Multi-pass membrane protein</topology>
    </subcellularLocation>
</comment>
<feature type="domain" description="Dendritic cell-specific transmembrane protein-like" evidence="6">
    <location>
        <begin position="457"/>
        <end position="580"/>
    </location>
</feature>
<evidence type="ECO:0000256" key="4">
    <source>
        <dbReference type="ARBA" id="ARBA00023136"/>
    </source>
</evidence>
<keyword evidence="2 5" id="KW-0812">Transmembrane</keyword>
<evidence type="ECO:0000256" key="1">
    <source>
        <dbReference type="ARBA" id="ARBA00004141"/>
    </source>
</evidence>
<dbReference type="PANTHER" id="PTHR21041:SF9">
    <property type="entry name" value="DENDRITIC CELL-SPECIFIC TRANSMEMBRANE PROTEIN-LIKE DOMAIN-CONTAINING PROTEIN"/>
    <property type="match status" value="1"/>
</dbReference>
<keyword evidence="3 5" id="KW-1133">Transmembrane helix</keyword>
<name>A0AA36GEJ7_CYLNA</name>
<evidence type="ECO:0000313" key="7">
    <source>
        <dbReference type="EMBL" id="CAJ0589404.1"/>
    </source>
</evidence>
<organism evidence="7 8">
    <name type="scientific">Cylicocyclus nassatus</name>
    <name type="common">Nematode worm</name>
    <dbReference type="NCBI Taxonomy" id="53992"/>
    <lineage>
        <taxon>Eukaryota</taxon>
        <taxon>Metazoa</taxon>
        <taxon>Ecdysozoa</taxon>
        <taxon>Nematoda</taxon>
        <taxon>Chromadorea</taxon>
        <taxon>Rhabditida</taxon>
        <taxon>Rhabditina</taxon>
        <taxon>Rhabditomorpha</taxon>
        <taxon>Strongyloidea</taxon>
        <taxon>Strongylidae</taxon>
        <taxon>Cylicocyclus</taxon>
    </lineage>
</organism>
<feature type="transmembrane region" description="Helical" evidence="5">
    <location>
        <begin position="149"/>
        <end position="168"/>
    </location>
</feature>